<evidence type="ECO:0000313" key="3">
    <source>
        <dbReference type="Proteomes" id="UP000194761"/>
    </source>
</evidence>
<accession>A0A243RVX5</accession>
<dbReference type="SUPFAM" id="SSF49899">
    <property type="entry name" value="Concanavalin A-like lectins/glucanases"/>
    <property type="match status" value="1"/>
</dbReference>
<dbReference type="InterPro" id="IPR013320">
    <property type="entry name" value="ConA-like_dom_sf"/>
</dbReference>
<dbReference type="Proteomes" id="UP000194761">
    <property type="component" value="Unassembled WGS sequence"/>
</dbReference>
<gene>
    <name evidence="2" type="ORF">CA984_03635</name>
</gene>
<dbReference type="AlphaFoldDB" id="A0A243RVX5"/>
<sequence>MAVRFAADGQDYTRTLGLASTSQYSFSLWVRLAADRNAFSAALTLNDGVSFGSEVFLETDADGTTMALYSGGVKGARSLTVGTWYYFGVSVNGTNGTMVSRSLADTSFAVTTWTNGGAAMALNGLILGESRNGGEWLNGDLAAVKLWTGVTLTQAELEAEAGAYVPQRTAGLKAWYPLTQAETADHSGQGQTLSGGAGATTVDGPNIPWRQGRRRVILPQGFGASVTPAPVQGVASIPTPAISLGTRVQPGIVQGSTTIPMPDVFVGSSPPTNVQPTLVTGAASIPTPTITTVRNVTIAPVPLIGRAIILEPNVSVPIAAGDDLTGPGQLSYNGFKMGSGTRYSWQMLTGWWVDMPALDNGDMPDPSAHGSMPGQKLSGPRIITYESLIKAPKDEIEQAALDFLAGLPVPDADEQLPLAVQVLDQILIGYGACTQRAAPIDKRTRLGHIKAVAQFTLARPELYSRELLSATISDGGIVEVFNAGNTRTKPLIRCPGPAIGPELVVERILPDGSTDLRVLEFNLTIAAGETLIIDPAFGNATIGEVNKRRFRTGASVGIPDFVLGPGVSEVSYFTFAGGAPPATVLWRHAHL</sequence>
<comment type="caution">
    <text evidence="2">The sequence shown here is derived from an EMBL/GenBank/DDBJ whole genome shotgun (WGS) entry which is preliminary data.</text>
</comment>
<dbReference type="RefSeq" id="WP_086568049.1">
    <property type="nucleotide sequence ID" value="NZ_NGFP01000009.1"/>
</dbReference>
<keyword evidence="3" id="KW-1185">Reference proteome</keyword>
<proteinExistence type="predicted"/>
<protein>
    <submittedName>
        <fullName evidence="2">Uncharacterized protein</fullName>
    </submittedName>
</protein>
<feature type="region of interest" description="Disordered" evidence="1">
    <location>
        <begin position="183"/>
        <end position="208"/>
    </location>
</feature>
<dbReference type="Gene3D" id="2.60.120.200">
    <property type="match status" value="1"/>
</dbReference>
<feature type="compositionally biased region" description="Polar residues" evidence="1">
    <location>
        <begin position="183"/>
        <end position="192"/>
    </location>
</feature>
<reference evidence="2 3" key="1">
    <citation type="submission" date="2017-05" db="EMBL/GenBank/DDBJ databases">
        <title>Biotechnological potential of actinobacteria isolated from South African environments.</title>
        <authorList>
            <person name="Le Roes-Hill M."/>
            <person name="Prins A."/>
            <person name="Durrell K.A."/>
        </authorList>
    </citation>
    <scope>NUCLEOTIDE SEQUENCE [LARGE SCALE GENOMIC DNA]</scope>
    <source>
        <strain evidence="2">M26</strain>
    </source>
</reference>
<dbReference type="EMBL" id="NGFP01000009">
    <property type="protein sequence ID" value="OUC99311.1"/>
    <property type="molecule type" value="Genomic_DNA"/>
</dbReference>
<evidence type="ECO:0000313" key="2">
    <source>
        <dbReference type="EMBL" id="OUC99311.1"/>
    </source>
</evidence>
<organism evidence="2 3">
    <name type="scientific">Streptosporangium minutum</name>
    <dbReference type="NCBI Taxonomy" id="569862"/>
    <lineage>
        <taxon>Bacteria</taxon>
        <taxon>Bacillati</taxon>
        <taxon>Actinomycetota</taxon>
        <taxon>Actinomycetes</taxon>
        <taxon>Streptosporangiales</taxon>
        <taxon>Streptosporangiaceae</taxon>
        <taxon>Streptosporangium</taxon>
    </lineage>
</organism>
<name>A0A243RVX5_9ACTN</name>
<evidence type="ECO:0000256" key="1">
    <source>
        <dbReference type="SAM" id="MobiDB-lite"/>
    </source>
</evidence>